<evidence type="ECO:0008006" key="3">
    <source>
        <dbReference type="Google" id="ProtNLM"/>
    </source>
</evidence>
<evidence type="ECO:0000313" key="2">
    <source>
        <dbReference type="Proteomes" id="UP001229251"/>
    </source>
</evidence>
<name>A0AAJ1V309_9LACT</name>
<organism evidence="1 2">
    <name type="scientific">Facklamia hominis</name>
    <dbReference type="NCBI Taxonomy" id="178214"/>
    <lineage>
        <taxon>Bacteria</taxon>
        <taxon>Bacillati</taxon>
        <taxon>Bacillota</taxon>
        <taxon>Bacilli</taxon>
        <taxon>Lactobacillales</taxon>
        <taxon>Aerococcaceae</taxon>
        <taxon>Facklamia</taxon>
    </lineage>
</organism>
<proteinExistence type="predicted"/>
<dbReference type="AlphaFoldDB" id="A0AAJ1V309"/>
<evidence type="ECO:0000313" key="1">
    <source>
        <dbReference type="EMBL" id="MDK7186856.1"/>
    </source>
</evidence>
<dbReference type="EMBL" id="JASOOE010000004">
    <property type="protein sequence ID" value="MDK7186856.1"/>
    <property type="molecule type" value="Genomic_DNA"/>
</dbReference>
<accession>A0AAJ1V309</accession>
<dbReference type="RefSeq" id="WP_285065444.1">
    <property type="nucleotide sequence ID" value="NZ_JASOOE010000004.1"/>
</dbReference>
<reference evidence="1" key="1">
    <citation type="submission" date="2023-05" db="EMBL/GenBank/DDBJ databases">
        <title>Cataloging the Phylogenetic Diversity of Human Bladder Bacteria.</title>
        <authorList>
            <person name="Du J."/>
        </authorList>
    </citation>
    <scope>NUCLEOTIDE SEQUENCE</scope>
    <source>
        <strain evidence="1">UMB1231</strain>
    </source>
</reference>
<sequence>MKNKMIKGKTSSGFAYKIDQRRLNNFDLMEAISKVEDNPIHVVSVVNLLLGEDAQKLKDFVRDEDGFVDNDKLFHEVEEIMDGVKEIKNS</sequence>
<dbReference type="Proteomes" id="UP001229251">
    <property type="component" value="Unassembled WGS sequence"/>
</dbReference>
<protein>
    <recommendedName>
        <fullName evidence="3">Phage protein</fullName>
    </recommendedName>
</protein>
<gene>
    <name evidence="1" type="ORF">QP433_02570</name>
</gene>
<comment type="caution">
    <text evidence="1">The sequence shown here is derived from an EMBL/GenBank/DDBJ whole genome shotgun (WGS) entry which is preliminary data.</text>
</comment>